<evidence type="ECO:0000313" key="2">
    <source>
        <dbReference type="Proteomes" id="UP001253193"/>
    </source>
</evidence>
<gene>
    <name evidence="1" type="ORF">QX249_28185</name>
</gene>
<dbReference type="EMBL" id="JAUHGG010000027">
    <property type="protein sequence ID" value="MDS1824500.1"/>
    <property type="molecule type" value="Genomic_DNA"/>
</dbReference>
<proteinExistence type="predicted"/>
<comment type="caution">
    <text evidence="1">The sequence shown here is derived from an EMBL/GenBank/DDBJ whole genome shotgun (WGS) entry which is preliminary data.</text>
</comment>
<evidence type="ECO:0000313" key="1">
    <source>
        <dbReference type="EMBL" id="MDS1824500.1"/>
    </source>
</evidence>
<dbReference type="RefSeq" id="WP_159408084.1">
    <property type="nucleotide sequence ID" value="NZ_CP034289.1"/>
</dbReference>
<protein>
    <submittedName>
        <fullName evidence="1">Uncharacterized protein</fullName>
    </submittedName>
</protein>
<reference evidence="1" key="1">
    <citation type="submission" date="2023-06" db="EMBL/GenBank/DDBJ databases">
        <title>Genomic Diversity of Vibrio spp. and Metagenomic Analysis of Pathogens in Florida Gulf Coastal Waters Following Hurricane Ian.</title>
        <authorList>
            <person name="Brumfield K.D."/>
        </authorList>
    </citation>
    <scope>NUCLEOTIDE SEQUENCE</scope>
    <source>
        <strain evidence="1">WBS2B-138</strain>
    </source>
</reference>
<organism evidence="1 2">
    <name type="scientific">Vibrio parahaemolyticus</name>
    <dbReference type="NCBI Taxonomy" id="670"/>
    <lineage>
        <taxon>Bacteria</taxon>
        <taxon>Pseudomonadati</taxon>
        <taxon>Pseudomonadota</taxon>
        <taxon>Gammaproteobacteria</taxon>
        <taxon>Vibrionales</taxon>
        <taxon>Vibrionaceae</taxon>
        <taxon>Vibrio</taxon>
    </lineage>
</organism>
<sequence length="175" mass="20244">MKNDSVVEWRKTCSYCHTKFIARMTKPFPIRVSDFKVSHGTCSDCREKQQEEFRKHRNAASLHWSFDSVKEYFEDNPPYLGQELLVHDTSWHTNTYAVVTVKVPAHTKQKRIVVESYTNGYSGKSFYRSGKNCFSPKGQVRLLPYNDKIGSLAKQAPRNEVQLSSKEVFDIIGEN</sequence>
<accession>A0AAW8QAG9</accession>
<name>A0AAW8QAG9_VIBPH</name>
<dbReference type="AlphaFoldDB" id="A0AAW8QAG9"/>
<dbReference type="Proteomes" id="UP001253193">
    <property type="component" value="Unassembled WGS sequence"/>
</dbReference>